<keyword evidence="11" id="KW-0770">Synapse</keyword>
<evidence type="ECO:0000256" key="16">
    <source>
        <dbReference type="ARBA" id="ARBA00023288"/>
    </source>
</evidence>
<evidence type="ECO:0000256" key="8">
    <source>
        <dbReference type="ARBA" id="ARBA00022481"/>
    </source>
</evidence>
<feature type="region of interest" description="Disordered" evidence="24">
    <location>
        <begin position="322"/>
        <end position="397"/>
    </location>
</feature>
<evidence type="ECO:0000313" key="26">
    <source>
        <dbReference type="Proteomes" id="UP001178508"/>
    </source>
</evidence>
<keyword evidence="17" id="KW-0636">Prenylation</keyword>
<evidence type="ECO:0000256" key="24">
    <source>
        <dbReference type="SAM" id="MobiDB-lite"/>
    </source>
</evidence>
<keyword evidence="13" id="KW-0472">Membrane</keyword>
<dbReference type="Proteomes" id="UP001178508">
    <property type="component" value="Chromosome 7"/>
</dbReference>
<dbReference type="GO" id="GO:0016327">
    <property type="term" value="C:apicolateral plasma membrane"/>
    <property type="evidence" value="ECO:0007669"/>
    <property type="project" value="UniProtKB-SubCell"/>
</dbReference>
<evidence type="ECO:0000256" key="15">
    <source>
        <dbReference type="ARBA" id="ARBA00023273"/>
    </source>
</evidence>
<keyword evidence="16" id="KW-0449">Lipoprotein</keyword>
<evidence type="ECO:0000256" key="7">
    <source>
        <dbReference type="ARBA" id="ARBA00022475"/>
    </source>
</evidence>
<organism evidence="25 26">
    <name type="scientific">Xyrichtys novacula</name>
    <name type="common">Pearly razorfish</name>
    <name type="synonym">Hemipteronotus novacula</name>
    <dbReference type="NCBI Taxonomy" id="13765"/>
    <lineage>
        <taxon>Eukaryota</taxon>
        <taxon>Metazoa</taxon>
        <taxon>Chordata</taxon>
        <taxon>Craniata</taxon>
        <taxon>Vertebrata</taxon>
        <taxon>Euteleostomi</taxon>
        <taxon>Actinopterygii</taxon>
        <taxon>Neopterygii</taxon>
        <taxon>Teleostei</taxon>
        <taxon>Neoteleostei</taxon>
        <taxon>Acanthomorphata</taxon>
        <taxon>Eupercaria</taxon>
        <taxon>Labriformes</taxon>
        <taxon>Labridae</taxon>
        <taxon>Xyrichtys</taxon>
    </lineage>
</organism>
<dbReference type="PANTHER" id="PTHR10498">
    <property type="entry name" value="PARALEMMIN-RELATED"/>
    <property type="match status" value="1"/>
</dbReference>
<evidence type="ECO:0000256" key="3">
    <source>
        <dbReference type="ARBA" id="ARBA00004489"/>
    </source>
</evidence>
<evidence type="ECO:0000256" key="13">
    <source>
        <dbReference type="ARBA" id="ARBA00023136"/>
    </source>
</evidence>
<evidence type="ECO:0000313" key="25">
    <source>
        <dbReference type="EMBL" id="CAJ1059525.1"/>
    </source>
</evidence>
<evidence type="ECO:0000256" key="23">
    <source>
        <dbReference type="SAM" id="Coils"/>
    </source>
</evidence>
<evidence type="ECO:0000256" key="1">
    <source>
        <dbReference type="ARBA" id="ARBA00004279"/>
    </source>
</evidence>
<feature type="compositionally biased region" description="Low complexity" evidence="24">
    <location>
        <begin position="336"/>
        <end position="375"/>
    </location>
</feature>
<comment type="subcellular location">
    <subcellularLocation>
        <location evidence="18">Apicolateral cell membrane</location>
        <topology evidence="18">Lipid-anchor</topology>
    </subcellularLocation>
    <subcellularLocation>
        <location evidence="19">Basolateral cell membrane</location>
        <topology evidence="19">Lipid-anchor</topology>
    </subcellularLocation>
    <subcellularLocation>
        <location evidence="2">Cell membrane</location>
        <topology evidence="2">Lipid-anchor</topology>
        <orientation evidence="2">Cytoplasmic side</orientation>
    </subcellularLocation>
    <subcellularLocation>
        <location evidence="3">Cell projection</location>
        <location evidence="3">Axon</location>
    </subcellularLocation>
    <subcellularLocation>
        <location evidence="1">Cell projection</location>
        <location evidence="1">Dendrite</location>
    </subcellularLocation>
    <subcellularLocation>
        <location evidence="5">Cell projection</location>
        <location evidence="5">Dendritic spine</location>
    </subcellularLocation>
    <subcellularLocation>
        <location evidence="4">Cell projection</location>
        <location evidence="4">Filopodium membrane</location>
        <topology evidence="4">Lipid-anchor</topology>
    </subcellularLocation>
</comment>
<keyword evidence="9" id="KW-0597">Phosphoprotein</keyword>
<evidence type="ECO:0000256" key="12">
    <source>
        <dbReference type="ARBA" id="ARBA00023054"/>
    </source>
</evidence>
<keyword evidence="14" id="KW-0564">Palmitate</keyword>
<dbReference type="Pfam" id="PF03285">
    <property type="entry name" value="Paralemmin"/>
    <property type="match status" value="1"/>
</dbReference>
<comment type="subunit">
    <text evidence="20">Interacts with dopamine receptor DRD3.</text>
</comment>
<evidence type="ECO:0000256" key="2">
    <source>
        <dbReference type="ARBA" id="ARBA00004342"/>
    </source>
</evidence>
<dbReference type="InterPro" id="IPR004965">
    <property type="entry name" value="Paralemmin"/>
</dbReference>
<keyword evidence="26" id="KW-1185">Reference proteome</keyword>
<evidence type="ECO:0000256" key="9">
    <source>
        <dbReference type="ARBA" id="ARBA00022553"/>
    </source>
</evidence>
<evidence type="ECO:0000256" key="19">
    <source>
        <dbReference type="ARBA" id="ARBA00037871"/>
    </source>
</evidence>
<dbReference type="AlphaFoldDB" id="A0AAV1FES5"/>
<dbReference type="GO" id="GO:0043197">
    <property type="term" value="C:dendritic spine"/>
    <property type="evidence" value="ECO:0007669"/>
    <property type="project" value="UniProtKB-SubCell"/>
</dbReference>
<evidence type="ECO:0000256" key="21">
    <source>
        <dbReference type="ARBA" id="ARBA00040790"/>
    </source>
</evidence>
<evidence type="ECO:0000256" key="17">
    <source>
        <dbReference type="ARBA" id="ARBA00023289"/>
    </source>
</evidence>
<keyword evidence="15" id="KW-0966">Cell projection</keyword>
<evidence type="ECO:0000256" key="5">
    <source>
        <dbReference type="ARBA" id="ARBA00004552"/>
    </source>
</evidence>
<keyword evidence="8" id="KW-0488">Methylation</keyword>
<evidence type="ECO:0000256" key="4">
    <source>
        <dbReference type="ARBA" id="ARBA00004527"/>
    </source>
</evidence>
<evidence type="ECO:0000256" key="10">
    <source>
        <dbReference type="ARBA" id="ARBA00022960"/>
    </source>
</evidence>
<name>A0AAV1FES5_XYRNO</name>
<dbReference type="GO" id="GO:0030424">
    <property type="term" value="C:axon"/>
    <property type="evidence" value="ECO:0007669"/>
    <property type="project" value="UniProtKB-SubCell"/>
</dbReference>
<accession>A0AAV1FES5</accession>
<evidence type="ECO:0000256" key="14">
    <source>
        <dbReference type="ARBA" id="ARBA00023139"/>
    </source>
</evidence>
<feature type="coiled-coil region" evidence="23">
    <location>
        <begin position="16"/>
        <end position="98"/>
    </location>
</feature>
<protein>
    <recommendedName>
        <fullName evidence="21">Paralemmin-1</fullName>
    </recommendedName>
    <alternativeName>
        <fullName evidence="22">Paralemmin</fullName>
    </alternativeName>
</protein>
<dbReference type="PANTHER" id="PTHR10498:SF6">
    <property type="entry name" value="PARALEMMIN-1"/>
    <property type="match status" value="1"/>
</dbReference>
<evidence type="ECO:0000256" key="20">
    <source>
        <dbReference type="ARBA" id="ARBA00038823"/>
    </source>
</evidence>
<dbReference type="GO" id="GO:0008360">
    <property type="term" value="P:regulation of cell shape"/>
    <property type="evidence" value="ECO:0007669"/>
    <property type="project" value="UniProtKB-KW"/>
</dbReference>
<comment type="similarity">
    <text evidence="6">Belongs to the paralemmin family.</text>
</comment>
<evidence type="ECO:0000256" key="6">
    <source>
        <dbReference type="ARBA" id="ARBA00005756"/>
    </source>
</evidence>
<gene>
    <name evidence="25" type="ORF">XNOV1_A000418</name>
</gene>
<keyword evidence="12 23" id="KW-0175">Coiled coil</keyword>
<sequence>MEVGEALCQQDRLQLLAEKRKRQTEIENKKRQLEDDRRALQHLKSKALRERWLLDGAPSAGPEQNEVKIQLEQDETKTRTLEDTINRLEKELVNLETEAVCETIIQTAVSPQSVTAVEVKGHSDHLQDLPVMSEKVVREVKVHKSAGVNIRKGATEEMKKAMYSVEIKVERDKVTGETRVLSTNTTLPVDLSHQGVKVYEDERKVVHEMNGEDGVQLLSSSEVEELIHEASMMSQTVATVTSLPTEEVQEEAEPENLQPVPAEITGLETKPRGEPSVGEASAENPVTMVFMGYQNVEDEDETKKVLGLQGTVKAELVLIEDYNGKTPPSEGKEDATVPSTTAPTLPASAASTAPASSTKAPETTRSASNGETAGEAGEGGAVQIKKEKQPCKCCSIM</sequence>
<evidence type="ECO:0000256" key="18">
    <source>
        <dbReference type="ARBA" id="ARBA00037796"/>
    </source>
</evidence>
<reference evidence="25" key="1">
    <citation type="submission" date="2023-08" db="EMBL/GenBank/DDBJ databases">
        <authorList>
            <person name="Alioto T."/>
            <person name="Alioto T."/>
            <person name="Gomez Garrido J."/>
        </authorList>
    </citation>
    <scope>NUCLEOTIDE SEQUENCE</scope>
</reference>
<keyword evidence="7" id="KW-1003">Cell membrane</keyword>
<dbReference type="GO" id="GO:0016323">
    <property type="term" value="C:basolateral plasma membrane"/>
    <property type="evidence" value="ECO:0007669"/>
    <property type="project" value="UniProtKB-SubCell"/>
</dbReference>
<dbReference type="EMBL" id="OY660870">
    <property type="protein sequence ID" value="CAJ1059525.1"/>
    <property type="molecule type" value="Genomic_DNA"/>
</dbReference>
<keyword evidence="10" id="KW-0133">Cell shape</keyword>
<proteinExistence type="inferred from homology"/>
<evidence type="ECO:0000256" key="22">
    <source>
        <dbReference type="ARBA" id="ARBA00041963"/>
    </source>
</evidence>
<dbReference type="GO" id="GO:0031527">
    <property type="term" value="C:filopodium membrane"/>
    <property type="evidence" value="ECO:0007669"/>
    <property type="project" value="UniProtKB-SubCell"/>
</dbReference>
<evidence type="ECO:0000256" key="11">
    <source>
        <dbReference type="ARBA" id="ARBA00023018"/>
    </source>
</evidence>